<feature type="region of interest" description="Disordered" evidence="1">
    <location>
        <begin position="1"/>
        <end position="55"/>
    </location>
</feature>
<proteinExistence type="predicted"/>
<organism evidence="2 3">
    <name type="scientific">Sporothrix schenckii 1099-18</name>
    <dbReference type="NCBI Taxonomy" id="1397361"/>
    <lineage>
        <taxon>Eukaryota</taxon>
        <taxon>Fungi</taxon>
        <taxon>Dikarya</taxon>
        <taxon>Ascomycota</taxon>
        <taxon>Pezizomycotina</taxon>
        <taxon>Sordariomycetes</taxon>
        <taxon>Sordariomycetidae</taxon>
        <taxon>Ophiostomatales</taxon>
        <taxon>Ophiostomataceae</taxon>
        <taxon>Sporothrix</taxon>
    </lineage>
</organism>
<reference evidence="2 3" key="1">
    <citation type="journal article" date="2014" name="BMC Genomics">
        <title>Comparative genomics of the major fungal agents of human and animal Sporotrichosis: Sporothrix schenckii and Sporothrix brasiliensis.</title>
        <authorList>
            <person name="Teixeira M.M."/>
            <person name="de Almeida L.G."/>
            <person name="Kubitschek-Barreira P."/>
            <person name="Alves F.L."/>
            <person name="Kioshima E.S."/>
            <person name="Abadio A.K."/>
            <person name="Fernandes L."/>
            <person name="Derengowski L.S."/>
            <person name="Ferreira K.S."/>
            <person name="Souza R.C."/>
            <person name="Ruiz J.C."/>
            <person name="de Andrade N.C."/>
            <person name="Paes H.C."/>
            <person name="Nicola A.M."/>
            <person name="Albuquerque P."/>
            <person name="Gerber A.L."/>
            <person name="Martins V.P."/>
            <person name="Peconick L.D."/>
            <person name="Neto A.V."/>
            <person name="Chaucanez C.B."/>
            <person name="Silva P.A."/>
            <person name="Cunha O.L."/>
            <person name="de Oliveira F.F."/>
            <person name="dos Santos T.C."/>
            <person name="Barros A.L."/>
            <person name="Soares M.A."/>
            <person name="de Oliveira L.M."/>
            <person name="Marini M.M."/>
            <person name="Villalobos-Duno H."/>
            <person name="Cunha M.M."/>
            <person name="de Hoog S."/>
            <person name="da Silveira J.F."/>
            <person name="Henrissat B."/>
            <person name="Nino-Vega G.A."/>
            <person name="Cisalpino P.S."/>
            <person name="Mora-Montes H.M."/>
            <person name="Almeida S.R."/>
            <person name="Stajich J.E."/>
            <person name="Lopes-Bezerra L.M."/>
            <person name="Vasconcelos A.T."/>
            <person name="Felipe M.S."/>
        </authorList>
    </citation>
    <scope>NUCLEOTIDE SEQUENCE [LARGE SCALE GENOMIC DNA]</scope>
    <source>
        <strain evidence="2 3">1099-18</strain>
    </source>
</reference>
<reference evidence="2 3" key="2">
    <citation type="journal article" date="2015" name="Eukaryot. Cell">
        <title>Asexual propagation of a virulent clone complex in a human and feline outbreak of sporotrichosis.</title>
        <authorList>
            <person name="Teixeira Mde M."/>
            <person name="Rodrigues A.M."/>
            <person name="Tsui C.K."/>
            <person name="de Almeida L.G."/>
            <person name="Van Diepeningen A.D."/>
            <person name="van den Ende B.G."/>
            <person name="Fernandes G.F."/>
            <person name="Kano R."/>
            <person name="Hamelin R.C."/>
            <person name="Lopes-Bezerra L.M."/>
            <person name="Vasconcelos A.T."/>
            <person name="de Hoog S."/>
            <person name="de Camargo Z.P."/>
            <person name="Felipe M.S."/>
        </authorList>
    </citation>
    <scope>NUCLEOTIDE SEQUENCE [LARGE SCALE GENOMIC DNA]</scope>
    <source>
        <strain evidence="2 3">1099-18</strain>
    </source>
</reference>
<dbReference type="AlphaFoldDB" id="A0A0F2M407"/>
<evidence type="ECO:0000313" key="2">
    <source>
        <dbReference type="EMBL" id="KJR83505.1"/>
    </source>
</evidence>
<gene>
    <name evidence="2" type="ORF">SPSK_04594</name>
</gene>
<comment type="caution">
    <text evidence="2">The sequence shown here is derived from an EMBL/GenBank/DDBJ whole genome shotgun (WGS) entry which is preliminary data.</text>
</comment>
<name>A0A0F2M407_SPOSC</name>
<dbReference type="EMBL" id="AXCR01000010">
    <property type="protein sequence ID" value="KJR83505.1"/>
    <property type="molecule type" value="Genomic_DNA"/>
</dbReference>
<accession>A0A0F2M407</accession>
<dbReference type="KEGG" id="ssck:SPSK_04594"/>
<sequence>MEYKYKKDGIGLQGEERRKFEKKSGKGVNQNDTKTPRGAMMRGQDKFSGKSDGQMWGSLGLTAQQHLLAEKAQTVEKAGDGNGCWRSQLLLLLVQAVLGDLRMGKERQADQLHLPTKARCSPASAQQTDVWHADERIGFS</sequence>
<dbReference type="RefSeq" id="XP_016586181.1">
    <property type="nucleotide sequence ID" value="XM_016731395.1"/>
</dbReference>
<evidence type="ECO:0000256" key="1">
    <source>
        <dbReference type="SAM" id="MobiDB-lite"/>
    </source>
</evidence>
<dbReference type="VEuPathDB" id="FungiDB:SPSK_04594"/>
<feature type="compositionally biased region" description="Basic and acidic residues" evidence="1">
    <location>
        <begin position="1"/>
        <end position="24"/>
    </location>
</feature>
<dbReference type="GeneID" id="27666672"/>
<protein>
    <submittedName>
        <fullName evidence="2">Uncharacterized protein</fullName>
    </submittedName>
</protein>
<dbReference type="Proteomes" id="UP000033710">
    <property type="component" value="Unassembled WGS sequence"/>
</dbReference>
<evidence type="ECO:0000313" key="3">
    <source>
        <dbReference type="Proteomes" id="UP000033710"/>
    </source>
</evidence>